<keyword evidence="1" id="KW-0547">Nucleotide-binding</keyword>
<dbReference type="InterPro" id="IPR027417">
    <property type="entry name" value="P-loop_NTPase"/>
</dbReference>
<sequence>MTEALVRFEGEDIGWPGQPVLSGLHLTLHAGERLVLLGRSGAGKSTLLSAIRDRLPGRIALIPQDHGLVGPLSVHHNVWMGRLDDHRSAYNLLNLVRPLARERAATDPVIAEVGLSGFERRPVEALSGGQRQRTALARALFRGGDAVLGDEPVSAVDPVQGAALLEALTGRFQTLVLALHDREAALATATRIVGLKDGAVLIDAPARDLSLEALSPLYD</sequence>
<dbReference type="InterPro" id="IPR015854">
    <property type="entry name" value="ABC_transpr_LolD-like"/>
</dbReference>
<dbReference type="InterPro" id="IPR003593">
    <property type="entry name" value="AAA+_ATPase"/>
</dbReference>
<dbReference type="GO" id="GO:0005886">
    <property type="term" value="C:plasma membrane"/>
    <property type="evidence" value="ECO:0007669"/>
    <property type="project" value="TreeGrafter"/>
</dbReference>
<proteinExistence type="predicted"/>
<dbReference type="PANTHER" id="PTHR24220:SF684">
    <property type="entry name" value="FE(3+) IONS IMPORT ATP-BINDING PROTEIN FBPC"/>
    <property type="match status" value="1"/>
</dbReference>
<dbReference type="GO" id="GO:0005524">
    <property type="term" value="F:ATP binding"/>
    <property type="evidence" value="ECO:0007669"/>
    <property type="project" value="UniProtKB-KW"/>
</dbReference>
<dbReference type="PANTHER" id="PTHR24220">
    <property type="entry name" value="IMPORT ATP-BINDING PROTEIN"/>
    <property type="match status" value="1"/>
</dbReference>
<keyword evidence="2 4" id="KW-0067">ATP-binding</keyword>
<dbReference type="PROSITE" id="PS50893">
    <property type="entry name" value="ABC_TRANSPORTER_2"/>
    <property type="match status" value="1"/>
</dbReference>
<dbReference type="InterPro" id="IPR003439">
    <property type="entry name" value="ABC_transporter-like_ATP-bd"/>
</dbReference>
<evidence type="ECO:0000256" key="1">
    <source>
        <dbReference type="ARBA" id="ARBA00022741"/>
    </source>
</evidence>
<dbReference type="Proteomes" id="UP000248311">
    <property type="component" value="Unassembled WGS sequence"/>
</dbReference>
<dbReference type="AlphaFoldDB" id="A0A318SRN6"/>
<accession>A0A318SRN6</accession>
<evidence type="ECO:0000259" key="3">
    <source>
        <dbReference type="PROSITE" id="PS50893"/>
    </source>
</evidence>
<dbReference type="Pfam" id="PF00005">
    <property type="entry name" value="ABC_tran"/>
    <property type="match status" value="1"/>
</dbReference>
<name>A0A318SRN6_9RHOB</name>
<protein>
    <submittedName>
        <fullName evidence="4">Phosphonate transport system ATP-binding protein</fullName>
    </submittedName>
</protein>
<dbReference type="GO" id="GO:0022857">
    <property type="term" value="F:transmembrane transporter activity"/>
    <property type="evidence" value="ECO:0007669"/>
    <property type="project" value="TreeGrafter"/>
</dbReference>
<dbReference type="SUPFAM" id="SSF52540">
    <property type="entry name" value="P-loop containing nucleoside triphosphate hydrolases"/>
    <property type="match status" value="1"/>
</dbReference>
<keyword evidence="5" id="KW-1185">Reference proteome</keyword>
<dbReference type="SMART" id="SM00382">
    <property type="entry name" value="AAA"/>
    <property type="match status" value="1"/>
</dbReference>
<feature type="domain" description="ABC transporter" evidence="3">
    <location>
        <begin position="6"/>
        <end position="217"/>
    </location>
</feature>
<evidence type="ECO:0000256" key="2">
    <source>
        <dbReference type="ARBA" id="ARBA00022840"/>
    </source>
</evidence>
<organism evidence="4 5">
    <name type="scientific">Pseudoroseicyclus aestuarii</name>
    <dbReference type="NCBI Taxonomy" id="1795041"/>
    <lineage>
        <taxon>Bacteria</taxon>
        <taxon>Pseudomonadati</taxon>
        <taxon>Pseudomonadota</taxon>
        <taxon>Alphaproteobacteria</taxon>
        <taxon>Rhodobacterales</taxon>
        <taxon>Paracoccaceae</taxon>
        <taxon>Pseudoroseicyclus</taxon>
    </lineage>
</organism>
<comment type="caution">
    <text evidence="4">The sequence shown here is derived from an EMBL/GenBank/DDBJ whole genome shotgun (WGS) entry which is preliminary data.</text>
</comment>
<dbReference type="GO" id="GO:0016887">
    <property type="term" value="F:ATP hydrolysis activity"/>
    <property type="evidence" value="ECO:0007669"/>
    <property type="project" value="InterPro"/>
</dbReference>
<dbReference type="EMBL" id="QJTE01000002">
    <property type="protein sequence ID" value="PYE84480.1"/>
    <property type="molecule type" value="Genomic_DNA"/>
</dbReference>
<gene>
    <name evidence="4" type="ORF">DFP88_102280</name>
</gene>
<reference evidence="4 5" key="1">
    <citation type="submission" date="2018-06" db="EMBL/GenBank/DDBJ databases">
        <title>Genomic Encyclopedia of Type Strains, Phase III (KMG-III): the genomes of soil and plant-associated and newly described type strains.</title>
        <authorList>
            <person name="Whitman W."/>
        </authorList>
    </citation>
    <scope>NUCLEOTIDE SEQUENCE [LARGE SCALE GENOMIC DNA]</scope>
    <source>
        <strain evidence="4 5">CECT 9025</strain>
    </source>
</reference>
<dbReference type="OrthoDB" id="9802264at2"/>
<dbReference type="RefSeq" id="WP_110813571.1">
    <property type="nucleotide sequence ID" value="NZ_QJTE01000002.1"/>
</dbReference>
<evidence type="ECO:0000313" key="4">
    <source>
        <dbReference type="EMBL" id="PYE84480.1"/>
    </source>
</evidence>
<dbReference type="Gene3D" id="3.40.50.300">
    <property type="entry name" value="P-loop containing nucleotide triphosphate hydrolases"/>
    <property type="match status" value="1"/>
</dbReference>
<evidence type="ECO:0000313" key="5">
    <source>
        <dbReference type="Proteomes" id="UP000248311"/>
    </source>
</evidence>